<dbReference type="AlphaFoldDB" id="A0A430KRY6"/>
<dbReference type="PROSITE" id="PS50893">
    <property type="entry name" value="ABC_TRANSPORTER_2"/>
    <property type="match status" value="1"/>
</dbReference>
<feature type="domain" description="Peptidase C39" evidence="11">
    <location>
        <begin position="26"/>
        <end position="142"/>
    </location>
</feature>
<evidence type="ECO:0000313" key="12">
    <source>
        <dbReference type="EMBL" id="RTE66262.1"/>
    </source>
</evidence>
<dbReference type="PROSITE" id="PS00211">
    <property type="entry name" value="ABC_TRANSPORTER_1"/>
    <property type="match status" value="1"/>
</dbReference>
<dbReference type="InterPro" id="IPR017871">
    <property type="entry name" value="ABC_transporter-like_CS"/>
</dbReference>
<evidence type="ECO:0000256" key="1">
    <source>
        <dbReference type="ARBA" id="ARBA00004651"/>
    </source>
</evidence>
<dbReference type="GO" id="GO:0008233">
    <property type="term" value="F:peptidase activity"/>
    <property type="evidence" value="ECO:0007669"/>
    <property type="project" value="InterPro"/>
</dbReference>
<dbReference type="InterPro" id="IPR011527">
    <property type="entry name" value="ABC1_TM_dom"/>
</dbReference>
<dbReference type="NCBIfam" id="TIGR03375">
    <property type="entry name" value="type_I_sec_LssB"/>
    <property type="match status" value="1"/>
</dbReference>
<keyword evidence="7 8" id="KW-0472">Membrane</keyword>
<dbReference type="SUPFAM" id="SSF90123">
    <property type="entry name" value="ABC transporter transmembrane region"/>
    <property type="match status" value="1"/>
</dbReference>
<keyword evidence="5" id="KW-0067">ATP-binding</keyword>
<feature type="domain" description="ABC transporter" evidence="9">
    <location>
        <begin position="492"/>
        <end position="720"/>
    </location>
</feature>
<keyword evidence="13" id="KW-1185">Reference proteome</keyword>
<dbReference type="Pfam" id="PF03412">
    <property type="entry name" value="Peptidase_C39"/>
    <property type="match status" value="1"/>
</dbReference>
<dbReference type="InterPro" id="IPR003593">
    <property type="entry name" value="AAA+_ATPase"/>
</dbReference>
<keyword evidence="2 8" id="KW-0812">Transmembrane</keyword>
<dbReference type="InterPro" id="IPR003439">
    <property type="entry name" value="ABC_transporter-like_ATP-bd"/>
</dbReference>
<evidence type="ECO:0000256" key="2">
    <source>
        <dbReference type="ARBA" id="ARBA00022692"/>
    </source>
</evidence>
<evidence type="ECO:0000313" key="13">
    <source>
        <dbReference type="Proteomes" id="UP000283087"/>
    </source>
</evidence>
<dbReference type="Gene3D" id="1.20.1560.10">
    <property type="entry name" value="ABC transporter type 1, transmembrane domain"/>
    <property type="match status" value="1"/>
</dbReference>
<dbReference type="PROSITE" id="PS50990">
    <property type="entry name" value="PEPTIDASE_C39"/>
    <property type="match status" value="1"/>
</dbReference>
<dbReference type="GO" id="GO:0006508">
    <property type="term" value="P:proteolysis"/>
    <property type="evidence" value="ECO:0007669"/>
    <property type="project" value="InterPro"/>
</dbReference>
<dbReference type="InterPro" id="IPR005074">
    <property type="entry name" value="Peptidase_C39"/>
</dbReference>
<dbReference type="Pfam" id="PF00664">
    <property type="entry name" value="ABC_membrane"/>
    <property type="match status" value="1"/>
</dbReference>
<keyword evidence="3" id="KW-0547">Nucleotide-binding</keyword>
<evidence type="ECO:0000256" key="5">
    <source>
        <dbReference type="ARBA" id="ARBA00022840"/>
    </source>
</evidence>
<reference evidence="12 13" key="1">
    <citation type="submission" date="2018-11" db="EMBL/GenBank/DDBJ databases">
        <title>The draft genome sequence of Amphritea opalescens ANRC-JH13T.</title>
        <authorList>
            <person name="Fang Z."/>
            <person name="Zhang Y."/>
            <person name="Han X."/>
        </authorList>
    </citation>
    <scope>NUCLEOTIDE SEQUENCE [LARGE SCALE GENOMIC DNA]</scope>
    <source>
        <strain evidence="12 13">ANRC-JH13</strain>
    </source>
</reference>
<dbReference type="InterPro" id="IPR036640">
    <property type="entry name" value="ABC1_TM_sf"/>
</dbReference>
<dbReference type="Gene3D" id="3.90.70.10">
    <property type="entry name" value="Cysteine proteinases"/>
    <property type="match status" value="1"/>
</dbReference>
<dbReference type="RefSeq" id="WP_126157860.1">
    <property type="nucleotide sequence ID" value="NZ_RQXW01000005.1"/>
</dbReference>
<dbReference type="Gene3D" id="3.40.50.300">
    <property type="entry name" value="P-loop containing nucleotide triphosphate hydrolases"/>
    <property type="match status" value="1"/>
</dbReference>
<dbReference type="InterPro" id="IPR017750">
    <property type="entry name" value="ATPase_T1SS"/>
</dbReference>
<accession>A0A430KRY6</accession>
<keyword evidence="6 8" id="KW-1133">Transmembrane helix</keyword>
<dbReference type="CDD" id="cd18587">
    <property type="entry name" value="ABC_6TM_LapB_like"/>
    <property type="match status" value="1"/>
</dbReference>
<dbReference type="GO" id="GO:0015421">
    <property type="term" value="F:ABC-type oligopeptide transporter activity"/>
    <property type="evidence" value="ECO:0007669"/>
    <property type="project" value="TreeGrafter"/>
</dbReference>
<sequence>MDTNKVSESQGSPGTARRFAFKKVKQDKLRQSLVRYSALFGRSTTESELADGFPLEEGRLPIEHISRALKRVGLSAKVTAMDLNDLSEIHFPVILITHDHDGLILLELKQAMATVLENESGGKVELSIDQLEALYSGVLIIGKPEYVADNRAENFAQAKQKHWLKDSLKACWPTYLEVGAASLVANCLTVATSLFALQVYDRVVPNDAFDTLFVLASGVVLAIVLDFVLRLLRTHLLDMTGKKLDLELSSALFNRVLQIRLSAKPRSTGAFSSQLREFESVREFFTSSTASTISDFPFIFLFLLLIGYLGGPIVWVPLVAIVLMLLPSLLMQGKLAALSRENIREGAVKYGLMLEVIENLESVKAIKAEGRNLRLWDNLSNKLASDNIKLRRLSSFLNQGASMVQQLCYVAVVVVGVYLISSGELTIGGLIACTMLASRTIAPVNQMTGVLVRWQHVKVALEGLNDLMKAPIERPLGRQFARKETLVGDYQLEGVKLHYNPDAPPALNIAKLNITAGSRVILLGSNGAGKSTLLRVLSGLEDIQEGTFLLDHIAMSQLDPADRQKNIGYLPQDVALFHGSLRDNLLLSGNIYDDDVLYEVLDAIGLGVAVRAHPQGLDLPILSNRSLSGGQRQAVGLARLILQDPKIVLLDEPTAAFDQSTEENVIRFLQTWLKGRTLIMATHKRKMLVLGDRGIVLANGKIHMDGTFEDLMKQQVVNKAS</sequence>
<feature type="transmembrane region" description="Helical" evidence="8">
    <location>
        <begin position="175"/>
        <end position="200"/>
    </location>
</feature>
<feature type="domain" description="ABC transmembrane type-1" evidence="10">
    <location>
        <begin position="178"/>
        <end position="456"/>
    </location>
</feature>
<dbReference type="Pfam" id="PF00005">
    <property type="entry name" value="ABC_tran"/>
    <property type="match status" value="1"/>
</dbReference>
<dbReference type="GO" id="GO:0005524">
    <property type="term" value="F:ATP binding"/>
    <property type="evidence" value="ECO:0007669"/>
    <property type="project" value="UniProtKB-KW"/>
</dbReference>
<dbReference type="PANTHER" id="PTHR43394">
    <property type="entry name" value="ATP-DEPENDENT PERMEASE MDL1, MITOCHONDRIAL"/>
    <property type="match status" value="1"/>
</dbReference>
<dbReference type="PROSITE" id="PS50929">
    <property type="entry name" value="ABC_TM1F"/>
    <property type="match status" value="1"/>
</dbReference>
<evidence type="ECO:0000256" key="8">
    <source>
        <dbReference type="SAM" id="Phobius"/>
    </source>
</evidence>
<feature type="transmembrane region" description="Helical" evidence="8">
    <location>
        <begin position="212"/>
        <end position="232"/>
    </location>
</feature>
<dbReference type="InterPro" id="IPR027417">
    <property type="entry name" value="P-loop_NTPase"/>
</dbReference>
<dbReference type="SUPFAM" id="SSF52540">
    <property type="entry name" value="P-loop containing nucleoside triphosphate hydrolases"/>
    <property type="match status" value="1"/>
</dbReference>
<dbReference type="GO" id="GO:0005886">
    <property type="term" value="C:plasma membrane"/>
    <property type="evidence" value="ECO:0007669"/>
    <property type="project" value="UniProtKB-SubCell"/>
</dbReference>
<evidence type="ECO:0000256" key="6">
    <source>
        <dbReference type="ARBA" id="ARBA00022989"/>
    </source>
</evidence>
<protein>
    <submittedName>
        <fullName evidence="12">Type I secretion system permease/ATPase</fullName>
    </submittedName>
</protein>
<dbReference type="GO" id="GO:0016887">
    <property type="term" value="F:ATP hydrolysis activity"/>
    <property type="evidence" value="ECO:0007669"/>
    <property type="project" value="InterPro"/>
</dbReference>
<dbReference type="SMART" id="SM00382">
    <property type="entry name" value="AAA"/>
    <property type="match status" value="1"/>
</dbReference>
<gene>
    <name evidence="12" type="ORF">EH243_06610</name>
</gene>
<dbReference type="Proteomes" id="UP000283087">
    <property type="component" value="Unassembled WGS sequence"/>
</dbReference>
<evidence type="ECO:0000256" key="4">
    <source>
        <dbReference type="ARBA" id="ARBA00022801"/>
    </source>
</evidence>
<evidence type="ECO:0000259" key="9">
    <source>
        <dbReference type="PROSITE" id="PS50893"/>
    </source>
</evidence>
<dbReference type="EMBL" id="RQXW01000005">
    <property type="protein sequence ID" value="RTE66262.1"/>
    <property type="molecule type" value="Genomic_DNA"/>
</dbReference>
<name>A0A430KRY6_9GAMM</name>
<dbReference type="InterPro" id="IPR039421">
    <property type="entry name" value="Type_1_exporter"/>
</dbReference>
<evidence type="ECO:0000256" key="7">
    <source>
        <dbReference type="ARBA" id="ARBA00023136"/>
    </source>
</evidence>
<dbReference type="PANTHER" id="PTHR43394:SF1">
    <property type="entry name" value="ATP-BINDING CASSETTE SUB-FAMILY B MEMBER 10, MITOCHONDRIAL"/>
    <property type="match status" value="1"/>
</dbReference>
<comment type="subcellular location">
    <subcellularLocation>
        <location evidence="1">Cell membrane</location>
        <topology evidence="1">Multi-pass membrane protein</topology>
    </subcellularLocation>
</comment>
<organism evidence="12 13">
    <name type="scientific">Amphritea opalescens</name>
    <dbReference type="NCBI Taxonomy" id="2490544"/>
    <lineage>
        <taxon>Bacteria</taxon>
        <taxon>Pseudomonadati</taxon>
        <taxon>Pseudomonadota</taxon>
        <taxon>Gammaproteobacteria</taxon>
        <taxon>Oceanospirillales</taxon>
        <taxon>Oceanospirillaceae</taxon>
        <taxon>Amphritea</taxon>
    </lineage>
</organism>
<evidence type="ECO:0000259" key="11">
    <source>
        <dbReference type="PROSITE" id="PS50990"/>
    </source>
</evidence>
<evidence type="ECO:0000256" key="3">
    <source>
        <dbReference type="ARBA" id="ARBA00022741"/>
    </source>
</evidence>
<dbReference type="OrthoDB" id="9806127at2"/>
<keyword evidence="4" id="KW-0378">Hydrolase</keyword>
<comment type="caution">
    <text evidence="12">The sequence shown here is derived from an EMBL/GenBank/DDBJ whole genome shotgun (WGS) entry which is preliminary data.</text>
</comment>
<proteinExistence type="predicted"/>
<evidence type="ECO:0000259" key="10">
    <source>
        <dbReference type="PROSITE" id="PS50929"/>
    </source>
</evidence>